<gene>
    <name evidence="1" type="ORF">NTEN_LOCUS17445</name>
</gene>
<dbReference type="AlphaFoldDB" id="A0A6H5HAD2"/>
<keyword evidence="2" id="KW-1185">Reference proteome</keyword>
<proteinExistence type="predicted"/>
<dbReference type="Proteomes" id="UP000479000">
    <property type="component" value="Unassembled WGS sequence"/>
</dbReference>
<protein>
    <submittedName>
        <fullName evidence="1">Uncharacterized protein</fullName>
    </submittedName>
</protein>
<evidence type="ECO:0000313" key="1">
    <source>
        <dbReference type="EMBL" id="CAB0012748.1"/>
    </source>
</evidence>
<feature type="non-terminal residue" evidence="1">
    <location>
        <position position="336"/>
    </location>
</feature>
<organism evidence="1 2">
    <name type="scientific">Nesidiocoris tenuis</name>
    <dbReference type="NCBI Taxonomy" id="355587"/>
    <lineage>
        <taxon>Eukaryota</taxon>
        <taxon>Metazoa</taxon>
        <taxon>Ecdysozoa</taxon>
        <taxon>Arthropoda</taxon>
        <taxon>Hexapoda</taxon>
        <taxon>Insecta</taxon>
        <taxon>Pterygota</taxon>
        <taxon>Neoptera</taxon>
        <taxon>Paraneoptera</taxon>
        <taxon>Hemiptera</taxon>
        <taxon>Heteroptera</taxon>
        <taxon>Panheteroptera</taxon>
        <taxon>Cimicomorpha</taxon>
        <taxon>Miridae</taxon>
        <taxon>Dicyphina</taxon>
        <taxon>Nesidiocoris</taxon>
    </lineage>
</organism>
<reference evidence="1 2" key="1">
    <citation type="submission" date="2020-02" db="EMBL/GenBank/DDBJ databases">
        <authorList>
            <person name="Ferguson B K."/>
        </authorList>
    </citation>
    <scope>NUCLEOTIDE SEQUENCE [LARGE SCALE GENOMIC DNA]</scope>
</reference>
<dbReference type="EMBL" id="CADCXU010025631">
    <property type="protein sequence ID" value="CAB0012748.1"/>
    <property type="molecule type" value="Genomic_DNA"/>
</dbReference>
<evidence type="ECO:0000313" key="2">
    <source>
        <dbReference type="Proteomes" id="UP000479000"/>
    </source>
</evidence>
<sequence>MIASTYYYGRHTTRPISTNSSASVQFLKVPGFQEWKTGHLLFGIHACGARSRDSREAQGLVVHLPAYFFQNLGSERRREEMGKTAICHSPGRHSPACSGWRSYCLYKRNLNFCTSYVKIDFKQCHTFLYQILQLPSARQTSCLLRTSAAIPQFDSPFLDTRIVQLRDSEAGRQGVSIDTRYYRQKSIDIAIISDQKYRYCRYYRYFYTWGKNSLGITREMNRAGRSQPPFRLNEADLSRSYNSIPSRRSKCSFDAMFDSSSQDSIAPVPYYSFTLVHPTSSSDGVLELHPPPPAVPCIRLAQSPPLSDVTPNPSTFIFRVKTAPHPSFWFILLRNQ</sequence>
<name>A0A6H5HAD2_9HEMI</name>
<accession>A0A6H5HAD2</accession>